<keyword evidence="2" id="KW-0808">Transferase</keyword>
<evidence type="ECO:0000256" key="1">
    <source>
        <dbReference type="ARBA" id="ARBA00013172"/>
    </source>
</evidence>
<evidence type="ECO:0000313" key="5">
    <source>
        <dbReference type="EMBL" id="JAT73592.1"/>
    </source>
</evidence>
<dbReference type="EMBL" id="GDKF01005030">
    <property type="protein sequence ID" value="JAT73592.1"/>
    <property type="molecule type" value="Transcribed_RNA"/>
</dbReference>
<dbReference type="GO" id="GO:0000287">
    <property type="term" value="F:magnesium ion binding"/>
    <property type="evidence" value="ECO:0007669"/>
    <property type="project" value="InterPro"/>
</dbReference>
<accession>A0A1D2A308</accession>
<dbReference type="InterPro" id="IPR008278">
    <property type="entry name" value="4-PPantetheinyl_Trfase_dom"/>
</dbReference>
<feature type="domain" description="4'-phosphopantetheinyl transferase N-terminal" evidence="4">
    <location>
        <begin position="39"/>
        <end position="137"/>
    </location>
</feature>
<dbReference type="Gene3D" id="3.90.470.20">
    <property type="entry name" value="4'-phosphopantetheinyl transferase domain"/>
    <property type="match status" value="2"/>
</dbReference>
<dbReference type="GO" id="GO:0005829">
    <property type="term" value="C:cytosol"/>
    <property type="evidence" value="ECO:0007669"/>
    <property type="project" value="TreeGrafter"/>
</dbReference>
<dbReference type="GO" id="GO:0019878">
    <property type="term" value="P:lysine biosynthetic process via aminoadipic acid"/>
    <property type="evidence" value="ECO:0007669"/>
    <property type="project" value="TreeGrafter"/>
</dbReference>
<evidence type="ECO:0000259" key="4">
    <source>
        <dbReference type="Pfam" id="PF22624"/>
    </source>
</evidence>
<dbReference type="PANTHER" id="PTHR12215">
    <property type="entry name" value="PHOSPHOPANTETHEINE TRANSFERASE"/>
    <property type="match status" value="1"/>
</dbReference>
<feature type="domain" description="4'-phosphopantetheinyl transferase" evidence="3">
    <location>
        <begin position="141"/>
        <end position="255"/>
    </location>
</feature>
<dbReference type="GO" id="GO:0008897">
    <property type="term" value="F:holo-[acyl-carrier-protein] synthase activity"/>
    <property type="evidence" value="ECO:0007669"/>
    <property type="project" value="UniProtKB-EC"/>
</dbReference>
<proteinExistence type="predicted"/>
<protein>
    <recommendedName>
        <fullName evidence="1">holo-[acyl-carrier-protein] synthase</fullName>
        <ecNumber evidence="1">2.7.8.7</ecNumber>
    </recommendedName>
</protein>
<dbReference type="Pfam" id="PF22624">
    <property type="entry name" value="AASDHPPT_N"/>
    <property type="match status" value="1"/>
</dbReference>
<dbReference type="PANTHER" id="PTHR12215:SF10">
    <property type="entry name" value="L-AMINOADIPATE-SEMIALDEHYDE DEHYDROGENASE-PHOSPHOPANTETHEINYL TRANSFERASE"/>
    <property type="match status" value="1"/>
</dbReference>
<name>A0A1D2A308_AUXPR</name>
<evidence type="ECO:0000259" key="3">
    <source>
        <dbReference type="Pfam" id="PF01648"/>
    </source>
</evidence>
<dbReference type="AlphaFoldDB" id="A0A1D2A308"/>
<sequence length="320" mass="34587">GRGSDPQSTVFGGASALKAGKPGLSMAASRLRVAVDAGAWEPEPTELDFLLSLFSSEERAACMAFRRDDDKKRAIISRLLQRHAAAVCLGLDFHQLATTRTKGGKPFVKNPRPDAAPLNWNYSVSHEGRYVILCSESPAVVGCDVTAPRAHRPGQPQAMLDFLKSFRAQLTPPEWDSIMALQPDEAAMEAQFQRLWSLKEAYSKALGLGLAAPLGKASFSISPDSSCASLCLSGAEREDWAFRLHKLPQGHWAAVARAPPAQIVDAHGVFSATLTRTDFEPEEWRGVLTAPEPAFALVPVCSLLPTQCLDNYEAAGGEIY</sequence>
<organism evidence="5">
    <name type="scientific">Auxenochlorella protothecoides</name>
    <name type="common">Green microalga</name>
    <name type="synonym">Chlorella protothecoides</name>
    <dbReference type="NCBI Taxonomy" id="3075"/>
    <lineage>
        <taxon>Eukaryota</taxon>
        <taxon>Viridiplantae</taxon>
        <taxon>Chlorophyta</taxon>
        <taxon>core chlorophytes</taxon>
        <taxon>Trebouxiophyceae</taxon>
        <taxon>Chlorellales</taxon>
        <taxon>Chlorellaceae</taxon>
        <taxon>Auxenochlorella</taxon>
    </lineage>
</organism>
<dbReference type="InterPro" id="IPR050559">
    <property type="entry name" value="P-Pant_transferase_sf"/>
</dbReference>
<dbReference type="InterPro" id="IPR037143">
    <property type="entry name" value="4-PPantetheinyl_Trfase_dom_sf"/>
</dbReference>
<reference evidence="5" key="1">
    <citation type="submission" date="2015-08" db="EMBL/GenBank/DDBJ databases">
        <authorList>
            <person name="Babu N.S."/>
            <person name="Beckwith C.J."/>
            <person name="Beseler K.G."/>
            <person name="Brison A."/>
            <person name="Carone J.V."/>
            <person name="Caskin T.P."/>
            <person name="Diamond M."/>
            <person name="Durham M.E."/>
            <person name="Foxe J.M."/>
            <person name="Go M."/>
            <person name="Henderson B.A."/>
            <person name="Jones I.B."/>
            <person name="McGettigan J.A."/>
            <person name="Micheletti S.J."/>
            <person name="Nasrallah M.E."/>
            <person name="Ortiz D."/>
            <person name="Piller C.R."/>
            <person name="Privatt S.R."/>
            <person name="Schneider S.L."/>
            <person name="Sharp S."/>
            <person name="Smith T.C."/>
            <person name="Stanton J.D."/>
            <person name="Ullery H.E."/>
            <person name="Wilson R.J."/>
            <person name="Serrano M.G."/>
            <person name="Buck G."/>
            <person name="Lee V."/>
            <person name="Wang Y."/>
            <person name="Carvalho R."/>
            <person name="Voegtly L."/>
            <person name="Shi R."/>
            <person name="Duckworth R."/>
            <person name="Johnson A."/>
            <person name="Loviza R."/>
            <person name="Walstead R."/>
            <person name="Shah Z."/>
            <person name="Kiflezghi M."/>
            <person name="Wade K."/>
            <person name="Ball S.L."/>
            <person name="Bradley K.W."/>
            <person name="Asai D.J."/>
            <person name="Bowman C.A."/>
            <person name="Russell D.A."/>
            <person name="Pope W.H."/>
            <person name="Jacobs-Sera D."/>
            <person name="Hendrix R.W."/>
            <person name="Hatfull G.F."/>
        </authorList>
    </citation>
    <scope>NUCLEOTIDE SEQUENCE</scope>
</reference>
<feature type="non-terminal residue" evidence="5">
    <location>
        <position position="1"/>
    </location>
</feature>
<dbReference type="SUPFAM" id="SSF56214">
    <property type="entry name" value="4'-phosphopantetheinyl transferase"/>
    <property type="match status" value="2"/>
</dbReference>
<evidence type="ECO:0000256" key="2">
    <source>
        <dbReference type="ARBA" id="ARBA00022679"/>
    </source>
</evidence>
<dbReference type="InterPro" id="IPR055066">
    <property type="entry name" value="AASDHPPT_N"/>
</dbReference>
<gene>
    <name evidence="5" type="ORF">g.20368</name>
</gene>
<dbReference type="EC" id="2.7.8.7" evidence="1"/>
<dbReference type="Pfam" id="PF01648">
    <property type="entry name" value="ACPS"/>
    <property type="match status" value="1"/>
</dbReference>